<dbReference type="RefSeq" id="WP_118934067.1">
    <property type="nucleotide sequence ID" value="NZ_CP061008.1"/>
</dbReference>
<reference evidence="2 3" key="1">
    <citation type="submission" date="2018-08" db="EMBL/GenBank/DDBJ databases">
        <title>Achromobacter xylosoxidans Genome sequencing and assembly.</title>
        <authorList>
            <person name="Wang R."/>
            <person name="Rensing C."/>
            <person name="Li Y."/>
        </authorList>
    </citation>
    <scope>NUCLEOTIDE SEQUENCE [LARGE SCALE GENOMIC DNA]</scope>
    <source>
        <strain evidence="2 3">GD003A</strain>
    </source>
</reference>
<keyword evidence="1" id="KW-0732">Signal</keyword>
<feature type="chain" id="PRO_5019181570" description="Lipoprotein" evidence="1">
    <location>
        <begin position="20"/>
        <end position="141"/>
    </location>
</feature>
<proteinExistence type="predicted"/>
<name>A0A424W612_ALCXX</name>
<dbReference type="Proteomes" id="UP000285324">
    <property type="component" value="Unassembled WGS sequence"/>
</dbReference>
<accession>A0A424W612</accession>
<feature type="signal peptide" evidence="1">
    <location>
        <begin position="1"/>
        <end position="19"/>
    </location>
</feature>
<evidence type="ECO:0000313" key="3">
    <source>
        <dbReference type="Proteomes" id="UP000285324"/>
    </source>
</evidence>
<evidence type="ECO:0000256" key="1">
    <source>
        <dbReference type="SAM" id="SignalP"/>
    </source>
</evidence>
<evidence type="ECO:0000313" key="2">
    <source>
        <dbReference type="EMBL" id="RPJ88766.1"/>
    </source>
</evidence>
<dbReference type="OrthoDB" id="8656237at2"/>
<evidence type="ECO:0008006" key="4">
    <source>
        <dbReference type="Google" id="ProtNLM"/>
    </source>
</evidence>
<organism evidence="2 3">
    <name type="scientific">Alcaligenes xylosoxydans xylosoxydans</name>
    <name type="common">Achromobacter xylosoxidans</name>
    <dbReference type="NCBI Taxonomy" id="85698"/>
    <lineage>
        <taxon>Bacteria</taxon>
        <taxon>Pseudomonadati</taxon>
        <taxon>Pseudomonadota</taxon>
        <taxon>Betaproteobacteria</taxon>
        <taxon>Burkholderiales</taxon>
        <taxon>Alcaligenaceae</taxon>
        <taxon>Achromobacter</taxon>
    </lineage>
</organism>
<dbReference type="EMBL" id="QVXO01000055">
    <property type="protein sequence ID" value="RPJ88766.1"/>
    <property type="molecule type" value="Genomic_DNA"/>
</dbReference>
<dbReference type="AlphaFoldDB" id="A0A424W612"/>
<comment type="caution">
    <text evidence="2">The sequence shown here is derived from an EMBL/GenBank/DDBJ whole genome shotgun (WGS) entry which is preliminary data.</text>
</comment>
<protein>
    <recommendedName>
        <fullName evidence="4">Lipoprotein</fullName>
    </recommendedName>
</protein>
<dbReference type="PROSITE" id="PS51257">
    <property type="entry name" value="PROKAR_LIPOPROTEIN"/>
    <property type="match status" value="1"/>
</dbReference>
<gene>
    <name evidence="2" type="ORF">DY367_26010</name>
</gene>
<sequence>MTRLARLFLITLAAMGALAGCDSSSLKPAPPGSKLNAETIATRDTPPELQFKGVLAGQPVHLLVHECKVYKVEPAEGENVKWTLVLEGDFSLLPTICVQQRLTESKGVVTAFLGRQAFGAGGCCTGTPEYRSKDGVNWKPR</sequence>